<organism evidence="7 8">
    <name type="scientific">Providencia rettgeri</name>
    <dbReference type="NCBI Taxonomy" id="587"/>
    <lineage>
        <taxon>Bacteria</taxon>
        <taxon>Pseudomonadati</taxon>
        <taxon>Pseudomonadota</taxon>
        <taxon>Gammaproteobacteria</taxon>
        <taxon>Enterobacterales</taxon>
        <taxon>Morganellaceae</taxon>
        <taxon>Providencia</taxon>
    </lineage>
</organism>
<dbReference type="RefSeq" id="WP_200129273.1">
    <property type="nucleotide sequence ID" value="NZ_CAHPQZ010000007.1"/>
</dbReference>
<dbReference type="AlphaFoldDB" id="A0AAJ4NLB3"/>
<sequence>MSQKQPAKPLSTKAIEAMKPASKDRSDTGENTGLRIFCGATGIKTFYYRYSSPVTHKLVQLKIGNFPQTSLSEARVKLQELKQLRQLGRCPVTELKEEKQYKKQEQLQPQKTQLTVKELVELYLVERIEDRKGKDGKIISGSRKKKGQKEVRRMLEADVVRVLGELMAHEVTRKDVIELVREIHGRGAKVQAGNVLRELSAAYEFAIGLDYFDDNFANPALLAKASLQQANFKLTSNKGTRYLDDNELKKFLAWLPSSAYTNVVKNVFRLTLWTGCRTGEVCAMAWDDVDLEKGTVHLRETKTGIERHVQLPDQAVTYLKSMRMNSDKYLFPSQVTKLPIQQKYLTECAWRLRKEGKMLDITDWSPHDLRRTVRTGLAKLGCPNEVAEAILGHIRGGIEGTYNLYGYENECKVWLQKWADHMGCLATH</sequence>
<comment type="similarity">
    <text evidence="1">Belongs to the 'phage' integrase family.</text>
</comment>
<dbReference type="Pfam" id="PF22022">
    <property type="entry name" value="Phage_int_M"/>
    <property type="match status" value="1"/>
</dbReference>
<gene>
    <name evidence="7" type="ORF">KOF27_04680</name>
</gene>
<evidence type="ECO:0000259" key="6">
    <source>
        <dbReference type="PROSITE" id="PS51898"/>
    </source>
</evidence>
<evidence type="ECO:0000256" key="5">
    <source>
        <dbReference type="SAM" id="MobiDB-lite"/>
    </source>
</evidence>
<dbReference type="SUPFAM" id="SSF56349">
    <property type="entry name" value="DNA breaking-rejoining enzymes"/>
    <property type="match status" value="1"/>
</dbReference>
<evidence type="ECO:0000256" key="2">
    <source>
        <dbReference type="ARBA" id="ARBA00022908"/>
    </source>
</evidence>
<dbReference type="Gene3D" id="1.10.150.130">
    <property type="match status" value="1"/>
</dbReference>
<dbReference type="InterPro" id="IPR050808">
    <property type="entry name" value="Phage_Integrase"/>
</dbReference>
<dbReference type="GO" id="GO:0003677">
    <property type="term" value="F:DNA binding"/>
    <property type="evidence" value="ECO:0007669"/>
    <property type="project" value="UniProtKB-KW"/>
</dbReference>
<dbReference type="Proteomes" id="UP000682358">
    <property type="component" value="Chromosome"/>
</dbReference>
<reference evidence="7" key="1">
    <citation type="submission" date="2021-06" db="EMBL/GenBank/DDBJ databases">
        <title>Emergence of genetically related NDM-1-producing Providencia rettgeri strains in Argentina.</title>
        <authorList>
            <person name="Pasteran F."/>
            <person name="Meo A."/>
            <person name="Gomez S."/>
            <person name="Derdoy L."/>
            <person name="Albronoz E."/>
            <person name="Faccone D."/>
            <person name="Guerriero L."/>
            <person name="Archuby D."/>
            <person name="Tarzia A."/>
            <person name="Lopez M."/>
            <person name="Corso A."/>
        </authorList>
    </citation>
    <scope>NUCLEOTIDE SEQUENCE</scope>
    <source>
        <strain evidence="7">PreM15628</strain>
    </source>
</reference>
<evidence type="ECO:0000256" key="4">
    <source>
        <dbReference type="ARBA" id="ARBA00023172"/>
    </source>
</evidence>
<feature type="domain" description="Tyr recombinase" evidence="6">
    <location>
        <begin position="238"/>
        <end position="420"/>
    </location>
</feature>
<dbReference type="InterPro" id="IPR053876">
    <property type="entry name" value="Phage_int_M"/>
</dbReference>
<dbReference type="InterPro" id="IPR010998">
    <property type="entry name" value="Integrase_recombinase_N"/>
</dbReference>
<dbReference type="EMBL" id="CP076405">
    <property type="protein sequence ID" value="QWQ21643.1"/>
    <property type="molecule type" value="Genomic_DNA"/>
</dbReference>
<feature type="region of interest" description="Disordered" evidence="5">
    <location>
        <begin position="1"/>
        <end position="30"/>
    </location>
</feature>
<dbReference type="Pfam" id="PF00589">
    <property type="entry name" value="Phage_integrase"/>
    <property type="match status" value="1"/>
</dbReference>
<dbReference type="PANTHER" id="PTHR30629">
    <property type="entry name" value="PROPHAGE INTEGRASE"/>
    <property type="match status" value="1"/>
</dbReference>
<dbReference type="InterPro" id="IPR002104">
    <property type="entry name" value="Integrase_catalytic"/>
</dbReference>
<dbReference type="Pfam" id="PF13356">
    <property type="entry name" value="Arm-DNA-bind_3"/>
    <property type="match status" value="1"/>
</dbReference>
<dbReference type="Gene3D" id="3.30.160.390">
    <property type="entry name" value="Integrase, DNA-binding domain"/>
    <property type="match status" value="1"/>
</dbReference>
<accession>A0AAJ4NLB3</accession>
<dbReference type="InterPro" id="IPR011010">
    <property type="entry name" value="DNA_brk_join_enz"/>
</dbReference>
<dbReference type="InterPro" id="IPR038488">
    <property type="entry name" value="Integrase_DNA-bd_sf"/>
</dbReference>
<evidence type="ECO:0000256" key="1">
    <source>
        <dbReference type="ARBA" id="ARBA00008857"/>
    </source>
</evidence>
<dbReference type="InterPro" id="IPR013762">
    <property type="entry name" value="Integrase-like_cat_sf"/>
</dbReference>
<dbReference type="InterPro" id="IPR025166">
    <property type="entry name" value="Integrase_DNA_bind_dom"/>
</dbReference>
<dbReference type="GO" id="GO:0015074">
    <property type="term" value="P:DNA integration"/>
    <property type="evidence" value="ECO:0007669"/>
    <property type="project" value="UniProtKB-KW"/>
</dbReference>
<keyword evidence="4" id="KW-0233">DNA recombination</keyword>
<name>A0AAJ4NLB3_PRORE</name>
<keyword evidence="2" id="KW-0229">DNA integration</keyword>
<dbReference type="PANTHER" id="PTHR30629:SF2">
    <property type="entry name" value="PROPHAGE INTEGRASE INTS-RELATED"/>
    <property type="match status" value="1"/>
</dbReference>
<dbReference type="PROSITE" id="PS51898">
    <property type="entry name" value="TYR_RECOMBINASE"/>
    <property type="match status" value="1"/>
</dbReference>
<evidence type="ECO:0000313" key="8">
    <source>
        <dbReference type="Proteomes" id="UP000682358"/>
    </source>
</evidence>
<dbReference type="GO" id="GO:0006310">
    <property type="term" value="P:DNA recombination"/>
    <property type="evidence" value="ECO:0007669"/>
    <property type="project" value="UniProtKB-KW"/>
</dbReference>
<proteinExistence type="inferred from homology"/>
<dbReference type="Gene3D" id="1.10.443.10">
    <property type="entry name" value="Intergrase catalytic core"/>
    <property type="match status" value="1"/>
</dbReference>
<keyword evidence="3" id="KW-0238">DNA-binding</keyword>
<evidence type="ECO:0000313" key="7">
    <source>
        <dbReference type="EMBL" id="QWQ21643.1"/>
    </source>
</evidence>
<dbReference type="CDD" id="cd00801">
    <property type="entry name" value="INT_P4_C"/>
    <property type="match status" value="1"/>
</dbReference>
<evidence type="ECO:0000256" key="3">
    <source>
        <dbReference type="ARBA" id="ARBA00023125"/>
    </source>
</evidence>
<protein>
    <submittedName>
        <fullName evidence="7">Tyrosine-type recombinase/integrase</fullName>
    </submittedName>
</protein>